<evidence type="ECO:0000313" key="11">
    <source>
        <dbReference type="Proteomes" id="UP001224428"/>
    </source>
</evidence>
<keyword evidence="7 8" id="KW-0694">RNA-binding</keyword>
<comment type="function">
    <text evidence="8">3'-5' exoribonuclease that releases 5'-nucleoside monophosphates and is involved in maturation of structured RNAs.</text>
</comment>
<dbReference type="GO" id="GO:0008859">
    <property type="term" value="F:exoribonuclease II activity"/>
    <property type="evidence" value="ECO:0007669"/>
    <property type="project" value="UniProtKB-UniRule"/>
</dbReference>
<dbReference type="InterPro" id="IPR004476">
    <property type="entry name" value="RNase_II/RNase_R"/>
</dbReference>
<dbReference type="InterPro" id="IPR011805">
    <property type="entry name" value="RNase_R"/>
</dbReference>
<dbReference type="HAMAP" id="MF_01895">
    <property type="entry name" value="RNase_R"/>
    <property type="match status" value="1"/>
</dbReference>
<evidence type="ECO:0000256" key="5">
    <source>
        <dbReference type="ARBA" id="ARBA00022801"/>
    </source>
</evidence>
<dbReference type="Pfam" id="PF00575">
    <property type="entry name" value="S1"/>
    <property type="match status" value="1"/>
</dbReference>
<dbReference type="SMART" id="SM00316">
    <property type="entry name" value="S1"/>
    <property type="match status" value="1"/>
</dbReference>
<evidence type="ECO:0000256" key="8">
    <source>
        <dbReference type="HAMAP-Rule" id="MF_01895"/>
    </source>
</evidence>
<dbReference type="InterPro" id="IPR003029">
    <property type="entry name" value="S1_domain"/>
</dbReference>
<keyword evidence="11" id="KW-1185">Reference proteome</keyword>
<dbReference type="NCBIfam" id="TIGR00358">
    <property type="entry name" value="3_prime_RNase"/>
    <property type="match status" value="1"/>
</dbReference>
<keyword evidence="6 8" id="KW-0269">Exonuclease</keyword>
<dbReference type="PROSITE" id="PS50126">
    <property type="entry name" value="S1"/>
    <property type="match status" value="1"/>
</dbReference>
<evidence type="ECO:0000256" key="2">
    <source>
        <dbReference type="ARBA" id="ARBA00004496"/>
    </source>
</evidence>
<evidence type="ECO:0000256" key="4">
    <source>
        <dbReference type="ARBA" id="ARBA00022722"/>
    </source>
</evidence>
<organism evidence="10 11">
    <name type="scientific">Mycoplasma phocimorsus</name>
    <dbReference type="NCBI Taxonomy" id="3045839"/>
    <lineage>
        <taxon>Bacteria</taxon>
        <taxon>Bacillati</taxon>
        <taxon>Mycoplasmatota</taxon>
        <taxon>Mollicutes</taxon>
        <taxon>Mycoplasmataceae</taxon>
        <taxon>Mycoplasma</taxon>
    </lineage>
</organism>
<dbReference type="InterPro" id="IPR050180">
    <property type="entry name" value="RNR_Ribonuclease"/>
</dbReference>
<evidence type="ECO:0000256" key="7">
    <source>
        <dbReference type="ARBA" id="ARBA00022884"/>
    </source>
</evidence>
<dbReference type="GO" id="GO:0005829">
    <property type="term" value="C:cytosol"/>
    <property type="evidence" value="ECO:0007669"/>
    <property type="project" value="TreeGrafter"/>
</dbReference>
<dbReference type="PANTHER" id="PTHR23355">
    <property type="entry name" value="RIBONUCLEASE"/>
    <property type="match status" value="1"/>
</dbReference>
<dbReference type="Pfam" id="PF08206">
    <property type="entry name" value="OB_RNB"/>
    <property type="match status" value="1"/>
</dbReference>
<reference evidence="10" key="1">
    <citation type="submission" date="2023-05" db="EMBL/GenBank/DDBJ databases">
        <title>Mycoplasma phocimorsus sp. nov., isolated from Scandinavian patients with seal finger or septic arthritis after contact with seals.</title>
        <authorList>
            <person name="Skafte-Holm A."/>
            <person name="Pedersen T.R."/>
            <person name="Froelund M."/>
            <person name="Stegger M."/>
            <person name="Qvortrup K."/>
            <person name="Michaels D.L."/>
            <person name="Brown D.R."/>
            <person name="Jensen J.S."/>
        </authorList>
    </citation>
    <scope>NUCLEOTIDE SEQUENCE</scope>
    <source>
        <strain evidence="10">M5725</strain>
    </source>
</reference>
<dbReference type="RefSeq" id="WP_283827265.1">
    <property type="nucleotide sequence ID" value="NZ_JASDDP010000019.1"/>
</dbReference>
<accession>A0AAJ1PS44</accession>
<dbReference type="CDD" id="cd04471">
    <property type="entry name" value="S1_RNase_R"/>
    <property type="match status" value="1"/>
</dbReference>
<protein>
    <recommendedName>
        <fullName evidence="8">Ribonuclease R</fullName>
        <shortName evidence="8">RNase R</shortName>
        <ecNumber evidence="8">3.1.13.1</ecNumber>
    </recommendedName>
</protein>
<comment type="caution">
    <text evidence="10">The sequence shown here is derived from an EMBL/GenBank/DDBJ whole genome shotgun (WGS) entry which is preliminary data.</text>
</comment>
<comment type="catalytic activity">
    <reaction evidence="1 8">
        <text>Exonucleolytic cleavage in the 3'- to 5'-direction to yield nucleoside 5'-phosphates.</text>
        <dbReference type="EC" id="3.1.13.1"/>
    </reaction>
</comment>
<evidence type="ECO:0000313" key="10">
    <source>
        <dbReference type="EMBL" id="MDJ1645826.1"/>
    </source>
</evidence>
<keyword evidence="4 8" id="KW-0540">Nuclease</keyword>
<sequence length="721" mass="83747">MILELNRDNLQKYLEEQGPKDFISIARFFRIDKKNNKLLSEFLSNLTINHYIFHNRKSDEYYFMKYLKTINGEFKKNKDHFGFIYDDASDESYFVAKEHFKNAYDGDNVMANIYQYGDKQNAVIIALNKRSHKKIVCKLLTVDGIKTLQGFYDTYRFSKFKISNLEQYKDLNNVLVLVKIIGYEKDFLIAEINDVIAKLDSPTLNAQAKLFSLNTNNSFSKEVLEEAALIPDFISEDKTRKDFRNELIVTIDGDDTKDFDDAISVSKQDNFYILGVHIADVSFYVKKDSKIDKEALKRGTSIYTADKVIPMLPEKLSNGICSLNPNEDRYALSVIMKIDQEGNTREVKIYPSIIKSKYRLTYNQVNKYIEKQKSINAEVDALINVSYELAKIIRKYKEDEGYVNFEIIEPKIILNENGTVKNILTKQSGISENMIEDFMVRTNEEVAKFLIKKNLPAVFRVHEEPEEEKIDNTNKQLKILGLTSKIDFPSNSLLFAQNIKDIFQEYHHENNDILKILFLRTMAKAVYSSFNIGHFGLASKSYCHFTSPIRRYPDLIVHRILRDYYFANKECNNLEETLLTLDKIAKQNSESEQNALVVERNTNDVRYAEYYHSKIGETFKGIVTTVSKFGMFIELNTKVSVLCHIKNMLNATYEYNEEKEILQAPGARAFKIGDEVEITIVQTNLRDGKIDCVLKDDYLKYINFMNKLKRGSIRLNKANFK</sequence>
<dbReference type="PANTHER" id="PTHR23355:SF9">
    <property type="entry name" value="DIS3-LIKE EXONUCLEASE 2"/>
    <property type="match status" value="1"/>
</dbReference>
<dbReference type="GO" id="GO:0003723">
    <property type="term" value="F:RNA binding"/>
    <property type="evidence" value="ECO:0007669"/>
    <property type="project" value="UniProtKB-UniRule"/>
</dbReference>
<evidence type="ECO:0000256" key="3">
    <source>
        <dbReference type="ARBA" id="ARBA00022490"/>
    </source>
</evidence>
<comment type="subcellular location">
    <subcellularLocation>
        <location evidence="2 8">Cytoplasm</location>
    </subcellularLocation>
</comment>
<dbReference type="SUPFAM" id="SSF50249">
    <property type="entry name" value="Nucleic acid-binding proteins"/>
    <property type="match status" value="3"/>
</dbReference>
<keyword evidence="3 8" id="KW-0963">Cytoplasm</keyword>
<comment type="similarity">
    <text evidence="8">Belongs to the RNR ribonuclease family. RNase R subfamily.</text>
</comment>
<dbReference type="InterPro" id="IPR001900">
    <property type="entry name" value="RNase_II/R"/>
</dbReference>
<evidence type="ECO:0000256" key="6">
    <source>
        <dbReference type="ARBA" id="ARBA00022839"/>
    </source>
</evidence>
<dbReference type="SMART" id="SM00955">
    <property type="entry name" value="RNB"/>
    <property type="match status" value="1"/>
</dbReference>
<keyword evidence="5 8" id="KW-0378">Hydrolase</keyword>
<dbReference type="GO" id="GO:0006402">
    <property type="term" value="P:mRNA catabolic process"/>
    <property type="evidence" value="ECO:0007669"/>
    <property type="project" value="TreeGrafter"/>
</dbReference>
<proteinExistence type="inferred from homology"/>
<dbReference type="EC" id="3.1.13.1" evidence="8"/>
<dbReference type="InterPro" id="IPR012340">
    <property type="entry name" value="NA-bd_OB-fold"/>
</dbReference>
<dbReference type="Proteomes" id="UP001224428">
    <property type="component" value="Unassembled WGS sequence"/>
</dbReference>
<dbReference type="Gene3D" id="2.40.50.140">
    <property type="entry name" value="Nucleic acid-binding proteins"/>
    <property type="match status" value="2"/>
</dbReference>
<evidence type="ECO:0000256" key="1">
    <source>
        <dbReference type="ARBA" id="ARBA00001849"/>
    </source>
</evidence>
<dbReference type="Pfam" id="PF00773">
    <property type="entry name" value="RNB"/>
    <property type="match status" value="1"/>
</dbReference>
<dbReference type="NCBIfam" id="TIGR02063">
    <property type="entry name" value="RNase_R"/>
    <property type="match status" value="1"/>
</dbReference>
<feature type="domain" description="S1 motif" evidence="9">
    <location>
        <begin position="616"/>
        <end position="695"/>
    </location>
</feature>
<dbReference type="AlphaFoldDB" id="A0AAJ1PS44"/>
<gene>
    <name evidence="8 10" type="primary">rnr</name>
    <name evidence="10" type="ORF">QLQ80_01825</name>
</gene>
<dbReference type="EMBL" id="JASDDP010000019">
    <property type="protein sequence ID" value="MDJ1645826.1"/>
    <property type="molecule type" value="Genomic_DNA"/>
</dbReference>
<evidence type="ECO:0000259" key="9">
    <source>
        <dbReference type="PROSITE" id="PS50126"/>
    </source>
</evidence>
<name>A0AAJ1PS44_9MOLU</name>
<dbReference type="InterPro" id="IPR013223">
    <property type="entry name" value="RNase_B_OB_dom"/>
</dbReference>